<dbReference type="NCBIfam" id="NF003915">
    <property type="entry name" value="PRK05441.1"/>
    <property type="match status" value="1"/>
</dbReference>
<dbReference type="NCBIfam" id="TIGR00274">
    <property type="entry name" value="N-acetylmuramic acid 6-phosphate etherase"/>
    <property type="match status" value="1"/>
</dbReference>
<comment type="miscellaneous">
    <text evidence="3">A lyase-type mechanism (elimination/hydration) is suggested for the cleavage of the lactyl ether bond of MurNAc 6-phosphate, with the formation of an alpha,beta-unsaturated aldehyde intermediate with (E)-stereochemistry, followed by the syn addition of water to give product.</text>
</comment>
<evidence type="ECO:0000313" key="5">
    <source>
        <dbReference type="EMBL" id="GAA3791483.1"/>
    </source>
</evidence>
<organism evidence="5 6">
    <name type="scientific">Corallibacter vietnamensis</name>
    <dbReference type="NCBI Taxonomy" id="904130"/>
    <lineage>
        <taxon>Bacteria</taxon>
        <taxon>Pseudomonadati</taxon>
        <taxon>Bacteroidota</taxon>
        <taxon>Flavobacteriia</taxon>
        <taxon>Flavobacteriales</taxon>
        <taxon>Flavobacteriaceae</taxon>
        <taxon>Corallibacter</taxon>
    </lineage>
</organism>
<keyword evidence="6" id="KW-1185">Reference proteome</keyword>
<dbReference type="Pfam" id="PF22645">
    <property type="entry name" value="GKRP_SIS_N"/>
    <property type="match status" value="1"/>
</dbReference>
<accession>A0ABP7HEN1</accession>
<feature type="active site" description="Proton donor" evidence="3">
    <location>
        <position position="81"/>
    </location>
</feature>
<comment type="pathway">
    <text evidence="3">Amino-sugar metabolism; N-acetylmuramate degradation.</text>
</comment>
<comment type="function">
    <text evidence="3">Specifically catalyzes the cleavage of the D-lactyl ether substituent of MurNAc 6-phosphate, producing GlcNAc 6-phosphate and D-lactate.</text>
</comment>
<dbReference type="PROSITE" id="PS01272">
    <property type="entry name" value="GCKR"/>
    <property type="match status" value="1"/>
</dbReference>
<dbReference type="NCBIfam" id="NF009222">
    <property type="entry name" value="PRK12570.1"/>
    <property type="match status" value="1"/>
</dbReference>
<dbReference type="SUPFAM" id="SSF53697">
    <property type="entry name" value="SIS domain"/>
    <property type="match status" value="1"/>
</dbReference>
<gene>
    <name evidence="3 5" type="primary">murQ</name>
    <name evidence="5" type="ORF">GCM10022271_24870</name>
</gene>
<dbReference type="EMBL" id="BAABBI010000006">
    <property type="protein sequence ID" value="GAA3791483.1"/>
    <property type="molecule type" value="Genomic_DNA"/>
</dbReference>
<dbReference type="InterPro" id="IPR005486">
    <property type="entry name" value="Glucokinase_regulatory_CS"/>
</dbReference>
<comment type="caution">
    <text evidence="5">The sequence shown here is derived from an EMBL/GenBank/DDBJ whole genome shotgun (WGS) entry which is preliminary data.</text>
</comment>
<dbReference type="InterPro" id="IPR046348">
    <property type="entry name" value="SIS_dom_sf"/>
</dbReference>
<comment type="catalytic activity">
    <reaction evidence="3">
        <text>N-acetyl-D-muramate 6-phosphate + H2O = N-acetyl-D-glucosamine 6-phosphate + (R)-lactate</text>
        <dbReference type="Rhea" id="RHEA:26410"/>
        <dbReference type="ChEBI" id="CHEBI:15377"/>
        <dbReference type="ChEBI" id="CHEBI:16004"/>
        <dbReference type="ChEBI" id="CHEBI:57513"/>
        <dbReference type="ChEBI" id="CHEBI:58722"/>
        <dbReference type="EC" id="4.2.1.126"/>
    </reaction>
</comment>
<dbReference type="PANTHER" id="PTHR10088:SF4">
    <property type="entry name" value="GLUCOKINASE REGULATORY PROTEIN"/>
    <property type="match status" value="1"/>
</dbReference>
<dbReference type="InterPro" id="IPR040190">
    <property type="entry name" value="MURQ/GCKR"/>
</dbReference>
<keyword evidence="1 3" id="KW-0456">Lyase</keyword>
<dbReference type="RefSeq" id="WP_344730939.1">
    <property type="nucleotide sequence ID" value="NZ_BAABBI010000006.1"/>
</dbReference>
<name>A0ABP7HEN1_9FLAO</name>
<dbReference type="Gene3D" id="3.40.50.10490">
    <property type="entry name" value="Glucose-6-phosphate isomerase like protein, domain 1"/>
    <property type="match status" value="1"/>
</dbReference>
<dbReference type="CDD" id="cd05007">
    <property type="entry name" value="SIS_Etherase"/>
    <property type="match status" value="1"/>
</dbReference>
<reference evidence="6" key="1">
    <citation type="journal article" date="2019" name="Int. J. Syst. Evol. Microbiol.">
        <title>The Global Catalogue of Microorganisms (GCM) 10K type strain sequencing project: providing services to taxonomists for standard genome sequencing and annotation.</title>
        <authorList>
            <consortium name="The Broad Institute Genomics Platform"/>
            <consortium name="The Broad Institute Genome Sequencing Center for Infectious Disease"/>
            <person name="Wu L."/>
            <person name="Ma J."/>
        </authorList>
    </citation>
    <scope>NUCLEOTIDE SEQUENCE [LARGE SCALE GENOMIC DNA]</scope>
    <source>
        <strain evidence="6">JCM 17525</strain>
    </source>
</reference>
<dbReference type="InterPro" id="IPR001347">
    <property type="entry name" value="SIS_dom"/>
</dbReference>
<proteinExistence type="inferred from homology"/>
<sequence>MSFTKTTEQDSHYNHLEKMTITEILTNINTEDKTVPLAVEKALPQIEVLVEQIVKKLQLGGRLFYIGAGTSGRLGILDASECPPTFGVSHNVVIGLIAGGDNAIRKAVEFAEDSTTQAWDDLCDYNISDKDVVVGIAASGTTPYVIAGLKKCNQENIITGCITCNHNSPLSKTAQYPIEAIVGPEFVTGSSRMKAGTAQKLILNMISTATMAQLGKVKGNKMVDMQLSNDKLVDRAIRMLSSELNINEQQAKLLLDKHKNVRLAIQNYKNGNQKNQ</sequence>
<dbReference type="Proteomes" id="UP001501456">
    <property type="component" value="Unassembled WGS sequence"/>
</dbReference>
<dbReference type="EC" id="4.2.1.126" evidence="3"/>
<protein>
    <recommendedName>
        <fullName evidence="3">N-acetylmuramic acid 6-phosphate etherase</fullName>
        <shortName evidence="3">MurNAc-6-P etherase</shortName>
        <ecNumber evidence="3">4.2.1.126</ecNumber>
    </recommendedName>
    <alternativeName>
        <fullName evidence="3">N-acetylmuramic acid 6-phosphate hydrolase</fullName>
    </alternativeName>
    <alternativeName>
        <fullName evidence="3">N-acetylmuramic acid 6-phosphate lyase</fullName>
    </alternativeName>
</protein>
<evidence type="ECO:0000259" key="4">
    <source>
        <dbReference type="PROSITE" id="PS51464"/>
    </source>
</evidence>
<dbReference type="InterPro" id="IPR005488">
    <property type="entry name" value="Etherase_MurQ"/>
</dbReference>
<evidence type="ECO:0000256" key="2">
    <source>
        <dbReference type="ARBA" id="ARBA00023277"/>
    </source>
</evidence>
<feature type="active site" evidence="3">
    <location>
        <position position="112"/>
    </location>
</feature>
<dbReference type="HAMAP" id="MF_00068">
    <property type="entry name" value="MurQ"/>
    <property type="match status" value="1"/>
</dbReference>
<feature type="domain" description="SIS" evidence="4">
    <location>
        <begin position="53"/>
        <end position="216"/>
    </location>
</feature>
<evidence type="ECO:0000313" key="6">
    <source>
        <dbReference type="Proteomes" id="UP001501456"/>
    </source>
</evidence>
<dbReference type="PROSITE" id="PS51464">
    <property type="entry name" value="SIS"/>
    <property type="match status" value="1"/>
</dbReference>
<comment type="subunit">
    <text evidence="3">Homodimer.</text>
</comment>
<evidence type="ECO:0000256" key="3">
    <source>
        <dbReference type="HAMAP-Rule" id="MF_00068"/>
    </source>
</evidence>
<dbReference type="PANTHER" id="PTHR10088">
    <property type="entry name" value="GLUCOKINASE REGULATORY PROTEIN"/>
    <property type="match status" value="1"/>
</dbReference>
<evidence type="ECO:0000256" key="1">
    <source>
        <dbReference type="ARBA" id="ARBA00023239"/>
    </source>
</evidence>
<keyword evidence="2 3" id="KW-0119">Carbohydrate metabolism</keyword>
<comment type="similarity">
    <text evidence="3">Belongs to the GCKR-like family. MurNAc-6-P etherase subfamily.</text>
</comment>